<gene>
    <name evidence="14" type="ORF">X975_10031</name>
</gene>
<keyword evidence="4" id="KW-0787">Thick filament</keyword>
<keyword evidence="7" id="KW-0518">Myosin</keyword>
<accession>A0A087TQB3</accession>
<dbReference type="Pfam" id="PF01576">
    <property type="entry name" value="Myosin_tail_1"/>
    <property type="match status" value="1"/>
</dbReference>
<feature type="domain" description="Myosin tail" evidence="13">
    <location>
        <begin position="39"/>
        <end position="852"/>
    </location>
</feature>
<dbReference type="OMA" id="TMEYGTD"/>
<dbReference type="GO" id="GO:0016459">
    <property type="term" value="C:myosin complex"/>
    <property type="evidence" value="ECO:0007669"/>
    <property type="project" value="UniProtKB-KW"/>
</dbReference>
<keyword evidence="5" id="KW-0963">Cytoplasm</keyword>
<keyword evidence="8" id="KW-0505">Motor protein</keyword>
<evidence type="ECO:0000256" key="9">
    <source>
        <dbReference type="ARBA" id="ARBA00023179"/>
    </source>
</evidence>
<comment type="similarity">
    <text evidence="2">Belongs to the paramyosin family.</text>
</comment>
<feature type="non-terminal residue" evidence="14">
    <location>
        <position position="883"/>
    </location>
</feature>
<dbReference type="PANTHER" id="PTHR46349:SF6">
    <property type="entry name" value="MYOSIN-6-LIKE"/>
    <property type="match status" value="1"/>
</dbReference>
<evidence type="ECO:0000256" key="12">
    <source>
        <dbReference type="SAM" id="MobiDB-lite"/>
    </source>
</evidence>
<keyword evidence="6 11" id="KW-0175">Coiled coil</keyword>
<dbReference type="PANTHER" id="PTHR46349">
    <property type="entry name" value="CINGULIN-LIKE PROTEIN 1-RELATED"/>
    <property type="match status" value="1"/>
</dbReference>
<keyword evidence="15" id="KW-1185">Reference proteome</keyword>
<evidence type="ECO:0000313" key="15">
    <source>
        <dbReference type="Proteomes" id="UP000054359"/>
    </source>
</evidence>
<evidence type="ECO:0000256" key="5">
    <source>
        <dbReference type="ARBA" id="ARBA00022490"/>
    </source>
</evidence>
<dbReference type="InterPro" id="IPR002928">
    <property type="entry name" value="Myosin_tail"/>
</dbReference>
<dbReference type="GO" id="GO:0005923">
    <property type="term" value="C:bicellular tight junction"/>
    <property type="evidence" value="ECO:0007669"/>
    <property type="project" value="TreeGrafter"/>
</dbReference>
<sequence length="883" mass="103105">MTTTVKTTKYTYKSSTGGTSGSTDVTMEYGTDIGAFTRLEDKIRLLQEDLEFERELRQKIEREKSDLTVHLMQLSERLDEAEGSSESQSEMNKKRDTELSKLRKLLEDVHLESEETAHHLRKKHQEAILELQDQLDQSNKHRAKIEKEKQKYQAEVYDLLAQVETAHKDKLSAQKTVEKLEVTIHEMNIRIEELNRTVTEITAQRSRLSSENSELMKEVQEYKVSLDNVNHIKTQLATQLEDLRRKYEDEERRRSLLESTVHTLEMDVESYKTQLDEESEARIDLERQLVKANGECATYKTKYETECLAHADEVEELRRKITQKTAEYEEQLEALLNKCSSLEKAKSRLQSEVEVLVMDLEKATSHVQVLEKRITQIEKINIELKTKLEEVTQLYEGSQRDLKGKIADLQKAMHENEKLRDQLAALTRENKKLTDELNDAKAHLSDASRRIHDMEIEIKRLENEREELSIAYREAETLRKQEETKAQRLSSELASVRHEYERRLTAKEEELEALRKQMAIEIDQLSQRLAEAEAKVKTEVARIKKKMQVQITELEMSLDVANKQNIDMQKTIKIQSTKITELQSHYDEVSRQLQQSLDQLGVSQRRCQALTAELEELRVTLEQTQRSKRAIEQSLDEAQSKISELNTLNVNLTSAKSKLENEYLSLHNDYEEISKELRVSDERYNRVVVELKSTKDLLVEEQERIVKIESIKKSLEVEVRNLQIRIEEVETNALAGGRRVISKLESRIRDIELELDEEKKRHAETQKMMRKKEHRVKELLLQTEEDHKTITMLNDAVEKLTEKVKVYKRQLSEQEGMTQQNLTRVRRFQRELEAAEDRAEQAESNLSFIRSRHRTIVTGPAAVKQVFVTTTEESSSSSMTQNY</sequence>
<keyword evidence="9" id="KW-0514">Muscle protein</keyword>
<dbReference type="GO" id="GO:0032982">
    <property type="term" value="C:myosin filament"/>
    <property type="evidence" value="ECO:0007669"/>
    <property type="project" value="UniProtKB-KW"/>
</dbReference>
<evidence type="ECO:0000256" key="6">
    <source>
        <dbReference type="ARBA" id="ARBA00023054"/>
    </source>
</evidence>
<evidence type="ECO:0000256" key="3">
    <source>
        <dbReference type="ARBA" id="ARBA00018623"/>
    </source>
</evidence>
<evidence type="ECO:0000256" key="2">
    <source>
        <dbReference type="ARBA" id="ARBA00008447"/>
    </source>
</evidence>
<evidence type="ECO:0000259" key="13">
    <source>
        <dbReference type="Pfam" id="PF01576"/>
    </source>
</evidence>
<dbReference type="EMBL" id="KK116282">
    <property type="protein sequence ID" value="KFM67302.1"/>
    <property type="molecule type" value="Genomic_DNA"/>
</dbReference>
<dbReference type="Gene3D" id="1.20.5.340">
    <property type="match status" value="3"/>
</dbReference>
<protein>
    <recommendedName>
        <fullName evidence="3">Paramyosin</fullName>
    </recommendedName>
</protein>
<name>A0A087TQB3_STEMI</name>
<comment type="function">
    <text evidence="10">Paramyosin is a major structural component of many thick filaments isolated from invertebrate muscles.</text>
</comment>
<evidence type="ECO:0000256" key="11">
    <source>
        <dbReference type="SAM" id="Coils"/>
    </source>
</evidence>
<dbReference type="Gene3D" id="1.20.5.370">
    <property type="match status" value="1"/>
</dbReference>
<reference evidence="14 15" key="1">
    <citation type="submission" date="2013-11" db="EMBL/GenBank/DDBJ databases">
        <title>Genome sequencing of Stegodyphus mimosarum.</title>
        <authorList>
            <person name="Bechsgaard J."/>
        </authorList>
    </citation>
    <scope>NUCLEOTIDE SEQUENCE [LARGE SCALE GENOMIC DNA]</scope>
</reference>
<dbReference type="STRING" id="407821.A0A087TQB3"/>
<comment type="subcellular location">
    <subcellularLocation>
        <location evidence="1">Cytoplasm</location>
        <location evidence="1">Myofibril</location>
    </subcellularLocation>
</comment>
<proteinExistence type="inferred from homology"/>
<organism evidence="14 15">
    <name type="scientific">Stegodyphus mimosarum</name>
    <name type="common">African social velvet spider</name>
    <dbReference type="NCBI Taxonomy" id="407821"/>
    <lineage>
        <taxon>Eukaryota</taxon>
        <taxon>Metazoa</taxon>
        <taxon>Ecdysozoa</taxon>
        <taxon>Arthropoda</taxon>
        <taxon>Chelicerata</taxon>
        <taxon>Arachnida</taxon>
        <taxon>Araneae</taxon>
        <taxon>Araneomorphae</taxon>
        <taxon>Entelegynae</taxon>
        <taxon>Eresoidea</taxon>
        <taxon>Eresidae</taxon>
        <taxon>Stegodyphus</taxon>
    </lineage>
</organism>
<dbReference type="AlphaFoldDB" id="A0A087TQB3"/>
<dbReference type="SUPFAM" id="SSF90257">
    <property type="entry name" value="Myosin rod fragments"/>
    <property type="match status" value="3"/>
</dbReference>
<dbReference type="GO" id="GO:0030016">
    <property type="term" value="C:myofibril"/>
    <property type="evidence" value="ECO:0007669"/>
    <property type="project" value="UniProtKB-SubCell"/>
</dbReference>
<evidence type="ECO:0000256" key="7">
    <source>
        <dbReference type="ARBA" id="ARBA00023123"/>
    </source>
</evidence>
<evidence type="ECO:0000256" key="10">
    <source>
        <dbReference type="ARBA" id="ARBA00049580"/>
    </source>
</evidence>
<evidence type="ECO:0000256" key="8">
    <source>
        <dbReference type="ARBA" id="ARBA00023175"/>
    </source>
</evidence>
<feature type="coiled-coil region" evidence="11">
    <location>
        <begin position="121"/>
        <end position="852"/>
    </location>
</feature>
<evidence type="ECO:0000256" key="4">
    <source>
        <dbReference type="ARBA" id="ARBA00022433"/>
    </source>
</evidence>
<evidence type="ECO:0000313" key="14">
    <source>
        <dbReference type="EMBL" id="KFM67302.1"/>
    </source>
</evidence>
<dbReference type="InterPro" id="IPR014751">
    <property type="entry name" value="XRCC4-like_C"/>
</dbReference>
<dbReference type="OrthoDB" id="2018427at2759"/>
<evidence type="ECO:0000256" key="1">
    <source>
        <dbReference type="ARBA" id="ARBA00004657"/>
    </source>
</evidence>
<dbReference type="FunFam" id="1.20.5.340:FF:000035">
    <property type="entry name" value="Paramyosin, long form"/>
    <property type="match status" value="1"/>
</dbReference>
<dbReference type="GO" id="GO:0030239">
    <property type="term" value="P:myofibril assembly"/>
    <property type="evidence" value="ECO:0007669"/>
    <property type="project" value="UniProtKB-ARBA"/>
</dbReference>
<feature type="region of interest" description="Disordered" evidence="12">
    <location>
        <begin position="75"/>
        <end position="97"/>
    </location>
</feature>
<dbReference type="Proteomes" id="UP000054359">
    <property type="component" value="Unassembled WGS sequence"/>
</dbReference>